<dbReference type="RefSeq" id="XP_066657368.1">
    <property type="nucleotide sequence ID" value="XM_066795269.1"/>
</dbReference>
<accession>A0ABR1LY25</accession>
<sequence>MCWTDAGTRRAGHERRSQSVPRAGPRGIPHDESDVASGHVQIQGLHGSVAVRRDAQDGRAGKGEGDGHVSGLRYKPKESGLVAFTPRAIPHPSPLRLPFGLAHLQCFFGFHHSTLYLFTRLYVSPFVHQAEAVSPDCMSHPYSFSSTATNTLGSMMVNTVSARYPASSSSPSLAETVRSMDPRAHDASKRAPDLVAVAKARRHNHHGGRFSMLDLSGHVVQIIGFLALLNPGNTYRSDEGVDAASPEARIFLKHAQCSLDS</sequence>
<dbReference type="EMBL" id="JBBPEH010000004">
    <property type="protein sequence ID" value="KAK7540097.1"/>
    <property type="molecule type" value="Genomic_DNA"/>
</dbReference>
<proteinExistence type="predicted"/>
<evidence type="ECO:0000256" key="1">
    <source>
        <dbReference type="SAM" id="MobiDB-lite"/>
    </source>
</evidence>
<comment type="caution">
    <text evidence="2">The sequence shown here is derived from an EMBL/GenBank/DDBJ whole genome shotgun (WGS) entry which is preliminary data.</text>
</comment>
<keyword evidence="3" id="KW-1185">Reference proteome</keyword>
<reference evidence="2 3" key="1">
    <citation type="submission" date="2024-04" db="EMBL/GenBank/DDBJ databases">
        <title>Phyllosticta paracitricarpa is synonymous to the EU quarantine fungus P. citricarpa based on phylogenomic analyses.</title>
        <authorList>
            <consortium name="Lawrence Berkeley National Laboratory"/>
            <person name="Van ingen-buijs V.A."/>
            <person name="Van westerhoven A.C."/>
            <person name="Haridas S."/>
            <person name="Skiadas P."/>
            <person name="Martin F."/>
            <person name="Groenewald J.Z."/>
            <person name="Crous P.W."/>
            <person name="Seidl M.F."/>
        </authorList>
    </citation>
    <scope>NUCLEOTIDE SEQUENCE [LARGE SCALE GENOMIC DNA]</scope>
    <source>
        <strain evidence="2 3">CPC 17464</strain>
    </source>
</reference>
<evidence type="ECO:0000313" key="2">
    <source>
        <dbReference type="EMBL" id="KAK7540097.1"/>
    </source>
</evidence>
<organism evidence="2 3">
    <name type="scientific">Phyllosticta citribraziliensis</name>
    <dbReference type="NCBI Taxonomy" id="989973"/>
    <lineage>
        <taxon>Eukaryota</taxon>
        <taxon>Fungi</taxon>
        <taxon>Dikarya</taxon>
        <taxon>Ascomycota</taxon>
        <taxon>Pezizomycotina</taxon>
        <taxon>Dothideomycetes</taxon>
        <taxon>Dothideomycetes incertae sedis</taxon>
        <taxon>Botryosphaeriales</taxon>
        <taxon>Phyllostictaceae</taxon>
        <taxon>Phyllosticta</taxon>
    </lineage>
</organism>
<feature type="region of interest" description="Disordered" evidence="1">
    <location>
        <begin position="1"/>
        <end position="39"/>
    </location>
</feature>
<dbReference type="Proteomes" id="UP001360953">
    <property type="component" value="Unassembled WGS sequence"/>
</dbReference>
<gene>
    <name evidence="2" type="ORF">J3D65DRAFT_310773</name>
</gene>
<evidence type="ECO:0000313" key="3">
    <source>
        <dbReference type="Proteomes" id="UP001360953"/>
    </source>
</evidence>
<protein>
    <submittedName>
        <fullName evidence="2">Uncharacterized protein</fullName>
    </submittedName>
</protein>
<name>A0ABR1LY25_9PEZI</name>
<dbReference type="GeneID" id="92028175"/>